<sequence length="517" mass="58781">MQLFRRQSTAINEFLHLDLKELGLRSFVAFIQLEELSLSSLVRNYLYSMVTNYINEFENGDGIACYLLNRHVLETAQTGSVDLNTFLMQMTLLTNIGDRITFPDKMLDQLVYLKDGFINTQEGGVTFIRILRALRMLQWRRDDQFKCVLHNPEVDHEVIICHLCEGISMLTNLLELGNVYVFKMSTSRALSFCVSVLVEMAKNNPTMLQYLSIQHVTCADTVTNVSTVFGFLNVIYTINDFSAVLVLSQLLALMLTEVDPASIRSEVRRTCQRSTRERLATKIIDSLKNENEDVDVTRLRLHVLEILIEYNSDLFYDILALKQIEEVSDLPICKTLSDVAKNTKRSLYERATSISLLRKIRVTDVIALKNIIHFFADTAGTTEKVGELYHGAQLLTFLNTAYYHKVKETPTEGDVENTPLGDRRRQRPQQETIETVIRGATAYLHNFLSTYSDAFADITAVEGGEPELPQIQNQTRANNTSTAEIARKKSNTLSTIFARQSLPKSCRTPTPSFPQRS</sequence>
<reference evidence="2 3" key="1">
    <citation type="submission" date="2020-08" db="EMBL/GenBank/DDBJ databases">
        <authorList>
            <person name="Newling K."/>
            <person name="Davey J."/>
            <person name="Forrester S."/>
        </authorList>
    </citation>
    <scope>NUCLEOTIDE SEQUENCE [LARGE SCALE GENOMIC DNA]</scope>
    <source>
        <strain evidence="3">Crithidia deanei Carvalho (ATCC PRA-265)</strain>
    </source>
</reference>
<dbReference type="AlphaFoldDB" id="A0A7G2C1V2"/>
<dbReference type="VEuPathDB" id="TriTrypDB:ADEAN_000063800"/>
<evidence type="ECO:0000313" key="3">
    <source>
        <dbReference type="Proteomes" id="UP000515908"/>
    </source>
</evidence>
<gene>
    <name evidence="2" type="ORF">ADEAN_000063800</name>
</gene>
<dbReference type="Proteomes" id="UP000515908">
    <property type="component" value="Chromosome 01"/>
</dbReference>
<organism evidence="2 3">
    <name type="scientific">Angomonas deanei</name>
    <dbReference type="NCBI Taxonomy" id="59799"/>
    <lineage>
        <taxon>Eukaryota</taxon>
        <taxon>Discoba</taxon>
        <taxon>Euglenozoa</taxon>
        <taxon>Kinetoplastea</taxon>
        <taxon>Metakinetoplastina</taxon>
        <taxon>Trypanosomatida</taxon>
        <taxon>Trypanosomatidae</taxon>
        <taxon>Strigomonadinae</taxon>
        <taxon>Angomonas</taxon>
    </lineage>
</organism>
<evidence type="ECO:0000256" key="1">
    <source>
        <dbReference type="SAM" id="MobiDB-lite"/>
    </source>
</evidence>
<feature type="region of interest" description="Disordered" evidence="1">
    <location>
        <begin position="409"/>
        <end position="429"/>
    </location>
</feature>
<keyword evidence="3" id="KW-1185">Reference proteome</keyword>
<name>A0A7G2C1V2_9TRYP</name>
<accession>A0A7G2C1V2</accession>
<proteinExistence type="predicted"/>
<protein>
    <submittedName>
        <fullName evidence="2">Uncharacterized protein</fullName>
    </submittedName>
</protein>
<dbReference type="EMBL" id="LR877145">
    <property type="protein sequence ID" value="CAD2213201.1"/>
    <property type="molecule type" value="Genomic_DNA"/>
</dbReference>
<evidence type="ECO:0000313" key="2">
    <source>
        <dbReference type="EMBL" id="CAD2213201.1"/>
    </source>
</evidence>